<organism evidence="2 3">
    <name type="scientific">Angomonas deanei</name>
    <dbReference type="NCBI Taxonomy" id="59799"/>
    <lineage>
        <taxon>Eukaryota</taxon>
        <taxon>Discoba</taxon>
        <taxon>Euglenozoa</taxon>
        <taxon>Kinetoplastea</taxon>
        <taxon>Metakinetoplastina</taxon>
        <taxon>Trypanosomatida</taxon>
        <taxon>Trypanosomatidae</taxon>
        <taxon>Strigomonadinae</taxon>
        <taxon>Angomonas</taxon>
    </lineage>
</organism>
<keyword evidence="3" id="KW-1185">Reference proteome</keyword>
<proteinExistence type="predicted"/>
<dbReference type="EMBL" id="LR877155">
    <property type="protein sequence ID" value="CAD2218612.1"/>
    <property type="molecule type" value="Genomic_DNA"/>
</dbReference>
<dbReference type="Proteomes" id="UP000515908">
    <property type="component" value="Chromosome 11"/>
</dbReference>
<gene>
    <name evidence="2" type="ORF">ADEAN_000610300</name>
</gene>
<protein>
    <submittedName>
        <fullName evidence="2">Uncharacterized protein</fullName>
    </submittedName>
</protein>
<feature type="compositionally biased region" description="Low complexity" evidence="1">
    <location>
        <begin position="168"/>
        <end position="179"/>
    </location>
</feature>
<feature type="region of interest" description="Disordered" evidence="1">
    <location>
        <begin position="146"/>
        <end position="193"/>
    </location>
</feature>
<feature type="region of interest" description="Disordered" evidence="1">
    <location>
        <begin position="213"/>
        <end position="237"/>
    </location>
</feature>
<evidence type="ECO:0000313" key="2">
    <source>
        <dbReference type="EMBL" id="CAD2218612.1"/>
    </source>
</evidence>
<name>A0A7G2CK72_9TRYP</name>
<reference evidence="2 3" key="1">
    <citation type="submission" date="2020-08" db="EMBL/GenBank/DDBJ databases">
        <authorList>
            <person name="Newling K."/>
            <person name="Davey J."/>
            <person name="Forrester S."/>
        </authorList>
    </citation>
    <scope>NUCLEOTIDE SEQUENCE [LARGE SCALE GENOMIC DNA]</scope>
    <source>
        <strain evidence="3">Crithidia deanei Carvalho (ATCC PRA-265)</strain>
    </source>
</reference>
<evidence type="ECO:0000256" key="1">
    <source>
        <dbReference type="SAM" id="MobiDB-lite"/>
    </source>
</evidence>
<accession>A0A7G2CK72</accession>
<dbReference type="AlphaFoldDB" id="A0A7G2CK72"/>
<evidence type="ECO:0000313" key="3">
    <source>
        <dbReference type="Proteomes" id="UP000515908"/>
    </source>
</evidence>
<sequence length="237" mass="25748">MPVDLLVKMEREEDVVELVRVVTALQRRAVTEPLQVVNRALDTSTKVHLVLEKDGSRVDPTPLPFTTKTDYEKQTPVTGMIVAADSSEGVDSAGLLEEAPPPFTFQFSKPLTAYAEEEAKFLPRPKEIERTLQSTTAESVTALLADTASSHNPLSMETGVLSNEPRRSPASLASSRHSPFGVPAQEAELPARPPRILPALDTARDLDCVVSVPSDRPGKLTFAPAKRSKAQQQEKSA</sequence>
<dbReference type="VEuPathDB" id="TriTrypDB:ADEAN_000610300"/>